<dbReference type="InterPro" id="IPR011078">
    <property type="entry name" value="PyrdxlP_homeostasis"/>
</dbReference>
<dbReference type="PIRSF" id="PIRSF004848">
    <property type="entry name" value="YBL036c_PLPDEIII"/>
    <property type="match status" value="1"/>
</dbReference>
<reference evidence="5 6" key="1">
    <citation type="submission" date="2023-10" db="EMBL/GenBank/DDBJ databases">
        <title>Veillonella sp. nov., isolated from a pig farm feces dump.</title>
        <authorList>
            <person name="Chang Y.-H."/>
        </authorList>
    </citation>
    <scope>NUCLEOTIDE SEQUENCE [LARGE SCALE GENOMIC DNA]</scope>
    <source>
        <strain evidence="5 6">YH-vei2233</strain>
    </source>
</reference>
<keyword evidence="6" id="KW-1185">Reference proteome</keyword>
<keyword evidence="1 2" id="KW-0663">Pyridoxal phosphate</keyword>
<dbReference type="CDD" id="cd00635">
    <property type="entry name" value="PLPDE_III_YBL036c_like"/>
    <property type="match status" value="1"/>
</dbReference>
<protein>
    <recommendedName>
        <fullName evidence="2">Pyridoxal phosphate homeostasis protein</fullName>
        <shortName evidence="2">PLP homeostasis protein</shortName>
    </recommendedName>
</protein>
<evidence type="ECO:0000259" key="4">
    <source>
        <dbReference type="Pfam" id="PF01168"/>
    </source>
</evidence>
<feature type="domain" description="Alanine racemase N-terminal" evidence="4">
    <location>
        <begin position="11"/>
        <end position="225"/>
    </location>
</feature>
<sequence>MIEESLHLVQQRMADAMRRAGRVDSALLVAVTKNHPVSAVEEVARLGVTHVGENRVQEAKEKQLTYNGPQLVWHLIGHLQVNKVRQAVPMFDLIHSVDSRKLLEEIEKVAVKHDKVQDVLLQVNVAREESKSGLSVEEFPEVRDFASTLPHVRVRGLMCMAPFYDNPEDARPIFKVANALYEDMKRFYPNGQIKYLSMGMTHDFEVALEEGANIVRVGTAIFGERVYN</sequence>
<evidence type="ECO:0000256" key="2">
    <source>
        <dbReference type="HAMAP-Rule" id="MF_02087"/>
    </source>
</evidence>
<dbReference type="SUPFAM" id="SSF51419">
    <property type="entry name" value="PLP-binding barrel"/>
    <property type="match status" value="1"/>
</dbReference>
<dbReference type="NCBIfam" id="TIGR00044">
    <property type="entry name" value="YggS family pyridoxal phosphate-dependent enzyme"/>
    <property type="match status" value="1"/>
</dbReference>
<name>A0ABU3ZA35_9FIRM</name>
<dbReference type="InterPro" id="IPR001608">
    <property type="entry name" value="Ala_racemase_N"/>
</dbReference>
<organism evidence="5 6">
    <name type="scientific">Veillonella absiana</name>
    <dbReference type="NCBI Taxonomy" id="3079305"/>
    <lineage>
        <taxon>Bacteria</taxon>
        <taxon>Bacillati</taxon>
        <taxon>Bacillota</taxon>
        <taxon>Negativicutes</taxon>
        <taxon>Veillonellales</taxon>
        <taxon>Veillonellaceae</taxon>
        <taxon>Veillonella</taxon>
    </lineage>
</organism>
<dbReference type="PANTHER" id="PTHR10146:SF14">
    <property type="entry name" value="PYRIDOXAL PHOSPHATE HOMEOSTASIS PROTEIN"/>
    <property type="match status" value="1"/>
</dbReference>
<dbReference type="PANTHER" id="PTHR10146">
    <property type="entry name" value="PROLINE SYNTHETASE CO-TRANSCRIBED BACTERIAL HOMOLOG PROTEIN"/>
    <property type="match status" value="1"/>
</dbReference>
<dbReference type="HAMAP" id="MF_02087">
    <property type="entry name" value="PLP_homeostasis"/>
    <property type="match status" value="1"/>
</dbReference>
<gene>
    <name evidence="5" type="ORF">RVY80_08025</name>
</gene>
<dbReference type="Gene3D" id="3.20.20.10">
    <property type="entry name" value="Alanine racemase"/>
    <property type="match status" value="1"/>
</dbReference>
<dbReference type="InterPro" id="IPR029066">
    <property type="entry name" value="PLP-binding_barrel"/>
</dbReference>
<comment type="caution">
    <text evidence="5">The sequence shown here is derived from an EMBL/GenBank/DDBJ whole genome shotgun (WGS) entry which is preliminary data.</text>
</comment>
<comment type="function">
    <text evidence="2">Pyridoxal 5'-phosphate (PLP)-binding protein, which is involved in PLP homeostasis.</text>
</comment>
<evidence type="ECO:0000313" key="5">
    <source>
        <dbReference type="EMBL" id="MDV5088784.1"/>
    </source>
</evidence>
<evidence type="ECO:0000313" key="6">
    <source>
        <dbReference type="Proteomes" id="UP001272515"/>
    </source>
</evidence>
<accession>A0ABU3ZA35</accession>
<feature type="modified residue" description="N6-(pyridoxal phosphate)lysine" evidence="2">
    <location>
        <position position="33"/>
    </location>
</feature>
<proteinExistence type="inferred from homology"/>
<comment type="similarity">
    <text evidence="2 3">Belongs to the pyridoxal phosphate-binding protein YggS/PROSC family.</text>
</comment>
<dbReference type="Pfam" id="PF01168">
    <property type="entry name" value="Ala_racemase_N"/>
    <property type="match status" value="1"/>
</dbReference>
<dbReference type="EMBL" id="JAWJZB010000009">
    <property type="protein sequence ID" value="MDV5088784.1"/>
    <property type="molecule type" value="Genomic_DNA"/>
</dbReference>
<dbReference type="RefSeq" id="WP_317330183.1">
    <property type="nucleotide sequence ID" value="NZ_JAWJZA010000008.1"/>
</dbReference>
<evidence type="ECO:0000256" key="3">
    <source>
        <dbReference type="RuleBase" id="RU004514"/>
    </source>
</evidence>
<evidence type="ECO:0000256" key="1">
    <source>
        <dbReference type="ARBA" id="ARBA00022898"/>
    </source>
</evidence>
<dbReference type="Proteomes" id="UP001272515">
    <property type="component" value="Unassembled WGS sequence"/>
</dbReference>